<dbReference type="GO" id="GO:0016887">
    <property type="term" value="F:ATP hydrolysis activity"/>
    <property type="evidence" value="ECO:0007669"/>
    <property type="project" value="InterPro"/>
</dbReference>
<dbReference type="CDD" id="cd18139">
    <property type="entry name" value="HLD_clamp_RarA"/>
    <property type="match status" value="1"/>
</dbReference>
<evidence type="ECO:0000256" key="6">
    <source>
        <dbReference type="ARBA" id="ARBA00022840"/>
    </source>
</evidence>
<sequence>MKNDQISIFDVNLNEELKKEGPLAVRMRPRSLEEFVGQEDIISPGKLLYRAIKADKLTSVILWGPTGCGKTTLAKIISNTTKAYFQQINAVSSGVQDIKKAVEEAKSRRGFNGQKTIIFIDEIHRFNKSQQDALLPYVEDGTIILIGATTENPFYEVNNALISRSTVFKLKELEESDIKKIILRCLQDKEKGLGAYNVTITDEALKLLAFLSGGDARKALNALELAVLSTDKDSNGKIIITEDIVSESIQRKSVYYDKSGENHYDTISAFIKSMRGSDPDAVVHYLARMIKAGEDPMFIARRIIICAAEDVGNADPMALCVAVNAAEAVKMIGMPEGRIILAQAAIYVACAPKSNASYIAIDKALEDLETKEIGIIPYHLRNATFKNAENYGYGVGYKYPHDHNNNYVEQQYMPDVLSGTTYYNPTGNGYEKAIKEHLLNLRKK</sequence>
<evidence type="ECO:0000256" key="4">
    <source>
        <dbReference type="ARBA" id="ARBA00022705"/>
    </source>
</evidence>
<dbReference type="FunFam" id="1.10.3710.10:FF:000003">
    <property type="entry name" value="ATPase, AAA family protein"/>
    <property type="match status" value="1"/>
</dbReference>
<proteinExistence type="inferred from homology"/>
<dbReference type="Pfam" id="PF12002">
    <property type="entry name" value="MgsA_C"/>
    <property type="match status" value="1"/>
</dbReference>
<dbReference type="GO" id="GO:0005524">
    <property type="term" value="F:ATP binding"/>
    <property type="evidence" value="ECO:0007669"/>
    <property type="project" value="UniProtKB-KW"/>
</dbReference>
<dbReference type="Proteomes" id="UP000184442">
    <property type="component" value="Unassembled WGS sequence"/>
</dbReference>
<dbReference type="Gene3D" id="3.40.50.300">
    <property type="entry name" value="P-loop containing nucleotide triphosphate hydrolases"/>
    <property type="match status" value="1"/>
</dbReference>
<dbReference type="Gene3D" id="1.10.3710.10">
    <property type="entry name" value="DNA polymerase III clamp loader subunits, C-terminal domain"/>
    <property type="match status" value="1"/>
</dbReference>
<dbReference type="PANTHER" id="PTHR13779">
    <property type="entry name" value="WERNER HELICASE-INTERACTING PROTEIN 1 FAMILY MEMBER"/>
    <property type="match status" value="1"/>
</dbReference>
<dbReference type="InterPro" id="IPR032423">
    <property type="entry name" value="AAA_assoc_2"/>
</dbReference>
<keyword evidence="4" id="KW-0235">DNA replication</keyword>
<dbReference type="GO" id="GO:0008047">
    <property type="term" value="F:enzyme activator activity"/>
    <property type="evidence" value="ECO:0007669"/>
    <property type="project" value="TreeGrafter"/>
</dbReference>
<gene>
    <name evidence="8" type="ORF">SAMN02745176_01765</name>
</gene>
<organism evidence="8 9">
    <name type="scientific">Lutispora thermophila DSM 19022</name>
    <dbReference type="NCBI Taxonomy" id="1122184"/>
    <lineage>
        <taxon>Bacteria</taxon>
        <taxon>Bacillati</taxon>
        <taxon>Bacillota</taxon>
        <taxon>Clostridia</taxon>
        <taxon>Lutisporales</taxon>
        <taxon>Lutisporaceae</taxon>
        <taxon>Lutispora</taxon>
    </lineage>
</organism>
<dbReference type="InterPro" id="IPR021886">
    <property type="entry name" value="MgsA_C"/>
</dbReference>
<evidence type="ECO:0000256" key="3">
    <source>
        <dbReference type="ARBA" id="ARBA00020776"/>
    </source>
</evidence>
<dbReference type="FunFam" id="3.40.50.300:FF:000137">
    <property type="entry name" value="Replication-associated recombination protein A"/>
    <property type="match status" value="1"/>
</dbReference>
<dbReference type="InterPro" id="IPR008921">
    <property type="entry name" value="DNA_pol3_clamp-load_cplx_C"/>
</dbReference>
<dbReference type="Gene3D" id="1.20.272.10">
    <property type="match status" value="1"/>
</dbReference>
<dbReference type="InterPro" id="IPR051314">
    <property type="entry name" value="AAA_ATPase_RarA/MGS1/WRNIP1"/>
</dbReference>
<dbReference type="STRING" id="1122184.SAMN02745176_01765"/>
<dbReference type="Pfam" id="PF00004">
    <property type="entry name" value="AAA"/>
    <property type="match status" value="1"/>
</dbReference>
<evidence type="ECO:0000256" key="1">
    <source>
        <dbReference type="ARBA" id="ARBA00002393"/>
    </source>
</evidence>
<dbReference type="GO" id="GO:0006261">
    <property type="term" value="P:DNA-templated DNA replication"/>
    <property type="evidence" value="ECO:0007669"/>
    <property type="project" value="TreeGrafter"/>
</dbReference>
<evidence type="ECO:0000313" key="8">
    <source>
        <dbReference type="EMBL" id="SHI91459.1"/>
    </source>
</evidence>
<evidence type="ECO:0000313" key="9">
    <source>
        <dbReference type="Proteomes" id="UP000184442"/>
    </source>
</evidence>
<dbReference type="InterPro" id="IPR027417">
    <property type="entry name" value="P-loop_NTPase"/>
</dbReference>
<dbReference type="CDD" id="cd00009">
    <property type="entry name" value="AAA"/>
    <property type="match status" value="1"/>
</dbReference>
<evidence type="ECO:0000259" key="7">
    <source>
        <dbReference type="SMART" id="SM00382"/>
    </source>
</evidence>
<dbReference type="Pfam" id="PF16193">
    <property type="entry name" value="AAA_assoc_2"/>
    <property type="match status" value="1"/>
</dbReference>
<dbReference type="InterPro" id="IPR003593">
    <property type="entry name" value="AAA+_ATPase"/>
</dbReference>
<dbReference type="SUPFAM" id="SSF52540">
    <property type="entry name" value="P-loop containing nucleoside triphosphate hydrolases"/>
    <property type="match status" value="1"/>
</dbReference>
<dbReference type="GO" id="GO:0003677">
    <property type="term" value="F:DNA binding"/>
    <property type="evidence" value="ECO:0007669"/>
    <property type="project" value="InterPro"/>
</dbReference>
<keyword evidence="5" id="KW-0547">Nucleotide-binding</keyword>
<dbReference type="FunFam" id="1.20.272.10:FF:000001">
    <property type="entry name" value="Putative AAA family ATPase"/>
    <property type="match status" value="1"/>
</dbReference>
<evidence type="ECO:0000256" key="2">
    <source>
        <dbReference type="ARBA" id="ARBA00008959"/>
    </source>
</evidence>
<dbReference type="GO" id="GO:0000731">
    <property type="term" value="P:DNA synthesis involved in DNA repair"/>
    <property type="evidence" value="ECO:0007669"/>
    <property type="project" value="TreeGrafter"/>
</dbReference>
<reference evidence="8 9" key="1">
    <citation type="submission" date="2016-11" db="EMBL/GenBank/DDBJ databases">
        <authorList>
            <person name="Jaros S."/>
            <person name="Januszkiewicz K."/>
            <person name="Wedrychowicz H."/>
        </authorList>
    </citation>
    <scope>NUCLEOTIDE SEQUENCE [LARGE SCALE GENOMIC DNA]</scope>
    <source>
        <strain evidence="8 9">DSM 19022</strain>
    </source>
</reference>
<dbReference type="SMART" id="SM00382">
    <property type="entry name" value="AAA"/>
    <property type="match status" value="1"/>
</dbReference>
<dbReference type="FunFam" id="1.10.8.60:FF:000029">
    <property type="entry name" value="Replication-associated recombination protein A"/>
    <property type="match status" value="1"/>
</dbReference>
<dbReference type="AlphaFoldDB" id="A0A1M6F1G2"/>
<keyword evidence="9" id="KW-1185">Reference proteome</keyword>
<name>A0A1M6F1G2_9FIRM</name>
<dbReference type="Gene3D" id="1.10.8.60">
    <property type="match status" value="1"/>
</dbReference>
<keyword evidence="6" id="KW-0067">ATP-binding</keyword>
<comment type="similarity">
    <text evidence="2">Belongs to the AAA ATPase family. RarA/MGS1/WRNIP1 subfamily.</text>
</comment>
<dbReference type="OrthoDB" id="9778364at2"/>
<comment type="function">
    <text evidence="1">DNA-dependent ATPase that plays important roles in cellular responses to stalled DNA replication processes.</text>
</comment>
<evidence type="ECO:0000256" key="5">
    <source>
        <dbReference type="ARBA" id="ARBA00022741"/>
    </source>
</evidence>
<accession>A0A1M6F1G2</accession>
<dbReference type="PANTHER" id="PTHR13779:SF7">
    <property type="entry name" value="ATPASE WRNIP1"/>
    <property type="match status" value="1"/>
</dbReference>
<protein>
    <recommendedName>
        <fullName evidence="3">Replication-associated recombination protein A</fullName>
    </recommendedName>
</protein>
<dbReference type="GO" id="GO:0017116">
    <property type="term" value="F:single-stranded DNA helicase activity"/>
    <property type="evidence" value="ECO:0007669"/>
    <property type="project" value="TreeGrafter"/>
</dbReference>
<dbReference type="SUPFAM" id="SSF48019">
    <property type="entry name" value="post-AAA+ oligomerization domain-like"/>
    <property type="match status" value="1"/>
</dbReference>
<feature type="domain" description="AAA+ ATPase" evidence="7">
    <location>
        <begin position="56"/>
        <end position="172"/>
    </location>
</feature>
<dbReference type="InterPro" id="IPR003959">
    <property type="entry name" value="ATPase_AAA_core"/>
</dbReference>
<dbReference type="EMBL" id="FQZS01000011">
    <property type="protein sequence ID" value="SHI91459.1"/>
    <property type="molecule type" value="Genomic_DNA"/>
</dbReference>